<gene>
    <name evidence="3" type="ORF">R3W88_006785</name>
</gene>
<dbReference type="Proteomes" id="UP001311915">
    <property type="component" value="Unassembled WGS sequence"/>
</dbReference>
<dbReference type="AlphaFoldDB" id="A0AAV9KJP2"/>
<organism evidence="3 4">
    <name type="scientific">Solanum pinnatisectum</name>
    <name type="common">tansyleaf nightshade</name>
    <dbReference type="NCBI Taxonomy" id="50273"/>
    <lineage>
        <taxon>Eukaryota</taxon>
        <taxon>Viridiplantae</taxon>
        <taxon>Streptophyta</taxon>
        <taxon>Embryophyta</taxon>
        <taxon>Tracheophyta</taxon>
        <taxon>Spermatophyta</taxon>
        <taxon>Magnoliopsida</taxon>
        <taxon>eudicotyledons</taxon>
        <taxon>Gunneridae</taxon>
        <taxon>Pentapetalae</taxon>
        <taxon>asterids</taxon>
        <taxon>lamiids</taxon>
        <taxon>Solanales</taxon>
        <taxon>Solanaceae</taxon>
        <taxon>Solanoideae</taxon>
        <taxon>Solaneae</taxon>
        <taxon>Solanum</taxon>
    </lineage>
</organism>
<evidence type="ECO:0000313" key="3">
    <source>
        <dbReference type="EMBL" id="KAK4712272.1"/>
    </source>
</evidence>
<dbReference type="EMBL" id="JAWPEI010000011">
    <property type="protein sequence ID" value="KAK4712272.1"/>
    <property type="molecule type" value="Genomic_DNA"/>
</dbReference>
<comment type="similarity">
    <text evidence="1">Belongs to the 'GDSL' lipolytic enzyme family.</text>
</comment>
<name>A0AAV9KJP2_9SOLN</name>
<dbReference type="InterPro" id="IPR036514">
    <property type="entry name" value="SGNH_hydro_sf"/>
</dbReference>
<sequence>MASLSSCYCLLLFLLLCTSSSAPDHIAATINLTSPNHSPNEASCLNFAQPLEQPTVMEPYFFLKDGIPPPPQSHDLTQIFTFMKTAPKTNFFRKPSSLWINPASTTTSMPSYMENLFLRHPISCLKWWRPLRIQLEKLIKEAGAETVNASGILPIGCFLGYRTEGDSIGKCRCRKGLNMYSKLHNDHLWQAIRELRLKYPDVHIIYADYYKAFTAVLKNHTFLRFYTKNLMKACCGRGDGPLNFGFRPTPDALENLI</sequence>
<protein>
    <submittedName>
        <fullName evidence="3">Uncharacterized protein</fullName>
    </submittedName>
</protein>
<keyword evidence="2" id="KW-0732">Signal</keyword>
<evidence type="ECO:0000256" key="2">
    <source>
        <dbReference type="SAM" id="SignalP"/>
    </source>
</evidence>
<feature type="signal peptide" evidence="2">
    <location>
        <begin position="1"/>
        <end position="22"/>
    </location>
</feature>
<dbReference type="PANTHER" id="PTHR22835:SF515">
    <property type="entry name" value="ACETYLAJMALAN ESTERASE-LIKE"/>
    <property type="match status" value="1"/>
</dbReference>
<feature type="chain" id="PRO_5043978927" evidence="2">
    <location>
        <begin position="23"/>
        <end position="257"/>
    </location>
</feature>
<evidence type="ECO:0000256" key="1">
    <source>
        <dbReference type="ARBA" id="ARBA00008668"/>
    </source>
</evidence>
<evidence type="ECO:0000313" key="4">
    <source>
        <dbReference type="Proteomes" id="UP001311915"/>
    </source>
</evidence>
<dbReference type="Gene3D" id="3.40.50.1110">
    <property type="entry name" value="SGNH hydrolase"/>
    <property type="match status" value="1"/>
</dbReference>
<comment type="caution">
    <text evidence="3">The sequence shown here is derived from an EMBL/GenBank/DDBJ whole genome shotgun (WGS) entry which is preliminary data.</text>
</comment>
<accession>A0AAV9KJP2</accession>
<keyword evidence="4" id="KW-1185">Reference proteome</keyword>
<proteinExistence type="inferred from homology"/>
<reference evidence="3 4" key="1">
    <citation type="submission" date="2023-10" db="EMBL/GenBank/DDBJ databases">
        <title>Genome-Wide Identification Analysis in wild type Solanum Pinnatisectum Reveals Some Genes Defensing Phytophthora Infestans.</title>
        <authorList>
            <person name="Sun C."/>
        </authorList>
    </citation>
    <scope>NUCLEOTIDE SEQUENCE [LARGE SCALE GENOMIC DNA]</scope>
    <source>
        <strain evidence="3">LQN</strain>
        <tissue evidence="3">Leaf</tissue>
    </source>
</reference>
<dbReference type="PANTHER" id="PTHR22835">
    <property type="entry name" value="ZINC FINGER FYVE DOMAIN CONTAINING PROTEIN"/>
    <property type="match status" value="1"/>
</dbReference>